<dbReference type="Proteomes" id="UP000037035">
    <property type="component" value="Unassembled WGS sequence"/>
</dbReference>
<accession>A0A0L6V4H0</accession>
<feature type="compositionally biased region" description="Pro residues" evidence="1">
    <location>
        <begin position="1"/>
        <end position="16"/>
    </location>
</feature>
<feature type="compositionally biased region" description="Low complexity" evidence="1">
    <location>
        <begin position="253"/>
        <end position="293"/>
    </location>
</feature>
<feature type="compositionally biased region" description="Basic residues" evidence="1">
    <location>
        <begin position="321"/>
        <end position="334"/>
    </location>
</feature>
<reference evidence="2 3" key="1">
    <citation type="submission" date="2015-08" db="EMBL/GenBank/DDBJ databases">
        <title>Next Generation Sequencing and Analysis of the Genome of Puccinia sorghi L Schw, the Causal Agent of Maize Common Rust.</title>
        <authorList>
            <person name="Rochi L."/>
            <person name="Burguener G."/>
            <person name="Darino M."/>
            <person name="Turjanski A."/>
            <person name="Kreff E."/>
            <person name="Dieguez M.J."/>
            <person name="Sacco F."/>
        </authorList>
    </citation>
    <scope>NUCLEOTIDE SEQUENCE [LARGE SCALE GENOMIC DNA]</scope>
    <source>
        <strain evidence="2 3">RO10H11247</strain>
    </source>
</reference>
<gene>
    <name evidence="2" type="ORF">VP01_2611g1</name>
</gene>
<protein>
    <submittedName>
        <fullName evidence="2">Uncharacterized protein</fullName>
    </submittedName>
</protein>
<feature type="compositionally biased region" description="Low complexity" evidence="1">
    <location>
        <begin position="40"/>
        <end position="55"/>
    </location>
</feature>
<comment type="caution">
    <text evidence="2">The sequence shown here is derived from an EMBL/GenBank/DDBJ whole genome shotgun (WGS) entry which is preliminary data.</text>
</comment>
<sequence length="334" mass="35650">MSLTPPPPPPPPPPHLPSALAPSGCKTPKLTTNPTARRLSTASSNWSSSASSAPSPNQLRQILADITKQVTNSPQSPRTALPSTRPSPVSSSYHPNIANRFMRPSLRETGPVTRSRSMLHLISPRSSLTPRPTRANTPVRDENHSPLHPLTPRTPFSIDSNSNNNSNNSPSHSLRRSTNLNENHPDTITSSSASLNRTPAHPIAPLRYRALSSLSHPLSSPSASSSTHTSQQPNIPPPTPSNPSLRLRPHSNPSSSSSSAESTPPLTPASSLTSTTTSESSSSQTTQPASLSTPRERRSHDEVNSPSGSLDNKPSSTGSIAKRRRRNPTGLRRL</sequence>
<proteinExistence type="predicted"/>
<dbReference type="OrthoDB" id="2506798at2759"/>
<dbReference type="AlphaFoldDB" id="A0A0L6V4H0"/>
<keyword evidence="3" id="KW-1185">Reference proteome</keyword>
<feature type="compositionally biased region" description="Polar residues" evidence="1">
    <location>
        <begin position="68"/>
        <end position="94"/>
    </location>
</feature>
<feature type="compositionally biased region" description="Low complexity" evidence="1">
    <location>
        <begin position="214"/>
        <end position="233"/>
    </location>
</feature>
<evidence type="ECO:0000256" key="1">
    <source>
        <dbReference type="SAM" id="MobiDB-lite"/>
    </source>
</evidence>
<evidence type="ECO:0000313" key="2">
    <source>
        <dbReference type="EMBL" id="KNZ55681.1"/>
    </source>
</evidence>
<feature type="compositionally biased region" description="Polar residues" evidence="1">
    <location>
        <begin position="176"/>
        <end position="197"/>
    </location>
</feature>
<feature type="compositionally biased region" description="Polar residues" evidence="1">
    <location>
        <begin position="304"/>
        <end position="319"/>
    </location>
</feature>
<name>A0A0L6V4H0_9BASI</name>
<feature type="compositionally biased region" description="Polar residues" evidence="1">
    <location>
        <begin position="124"/>
        <end position="136"/>
    </location>
</feature>
<feature type="compositionally biased region" description="Basic and acidic residues" evidence="1">
    <location>
        <begin position="294"/>
        <end position="303"/>
    </location>
</feature>
<feature type="region of interest" description="Disordered" evidence="1">
    <location>
        <begin position="214"/>
        <end position="334"/>
    </location>
</feature>
<dbReference type="EMBL" id="LAVV01007515">
    <property type="protein sequence ID" value="KNZ55681.1"/>
    <property type="molecule type" value="Genomic_DNA"/>
</dbReference>
<dbReference type="VEuPathDB" id="FungiDB:VP01_2611g1"/>
<evidence type="ECO:0000313" key="3">
    <source>
        <dbReference type="Proteomes" id="UP000037035"/>
    </source>
</evidence>
<feature type="region of interest" description="Disordered" evidence="1">
    <location>
        <begin position="1"/>
        <end position="199"/>
    </location>
</feature>
<feature type="compositionally biased region" description="Low complexity" evidence="1">
    <location>
        <begin position="160"/>
        <end position="172"/>
    </location>
</feature>
<organism evidence="2 3">
    <name type="scientific">Puccinia sorghi</name>
    <dbReference type="NCBI Taxonomy" id="27349"/>
    <lineage>
        <taxon>Eukaryota</taxon>
        <taxon>Fungi</taxon>
        <taxon>Dikarya</taxon>
        <taxon>Basidiomycota</taxon>
        <taxon>Pucciniomycotina</taxon>
        <taxon>Pucciniomycetes</taxon>
        <taxon>Pucciniales</taxon>
        <taxon>Pucciniaceae</taxon>
        <taxon>Puccinia</taxon>
    </lineage>
</organism>